<sequence>MNNNCFKPDSIPELQKKDISVNIGRPSKITHRKPAEKILIEKDYSNILGHLIIQNETLTQLKKEIEYKLKKLKDEEKSLNFLHKKYNSNNDNKEEDIEEDGNEKHIKLFEKAQKEWEERKQELINGNYISANIDNNINNNDLTYSLASNIFSSNDSTFNAQNKSTDFSYPNSENDSNFNNAFNFDSVNNTNEPFSLSPGDFSLSPFNLENIENLDALDPNLMNLDIDFDMNLLDIDNIGIDAINNNISQTMDNNDINNNNNINLLNIDLSNNNDINIKNINNISETTDSATNNINGINYLEPELSNIMKILNDNSNVSLSNDLINPNLELSKILNEIPEFSSISNTQSLSNNLEDEINSSLLNNNETLMQIKNKD</sequence>
<gene>
    <name evidence="2" type="ORF">BCR36DRAFT_328787</name>
</gene>
<feature type="coiled-coil region" evidence="1">
    <location>
        <begin position="55"/>
        <end position="103"/>
    </location>
</feature>
<keyword evidence="1" id="KW-0175">Coiled coil</keyword>
<dbReference type="AlphaFoldDB" id="A0A1Y1V8E1"/>
<proteinExistence type="predicted"/>
<evidence type="ECO:0000313" key="3">
    <source>
        <dbReference type="Proteomes" id="UP000193719"/>
    </source>
</evidence>
<dbReference type="OrthoDB" id="2161708at2759"/>
<evidence type="ECO:0000313" key="2">
    <source>
        <dbReference type="EMBL" id="ORX48973.1"/>
    </source>
</evidence>
<name>A0A1Y1V8E1_9FUNG</name>
<reference evidence="2 3" key="2">
    <citation type="submission" date="2016-08" db="EMBL/GenBank/DDBJ databases">
        <title>Pervasive Adenine N6-methylation of Active Genes in Fungi.</title>
        <authorList>
            <consortium name="DOE Joint Genome Institute"/>
            <person name="Mondo S.J."/>
            <person name="Dannebaum R.O."/>
            <person name="Kuo R.C."/>
            <person name="Labutti K."/>
            <person name="Haridas S."/>
            <person name="Kuo A."/>
            <person name="Salamov A."/>
            <person name="Ahrendt S.R."/>
            <person name="Lipzen A."/>
            <person name="Sullivan W."/>
            <person name="Andreopoulos W.B."/>
            <person name="Clum A."/>
            <person name="Lindquist E."/>
            <person name="Daum C."/>
            <person name="Ramamoorthy G.K."/>
            <person name="Gryganskyi A."/>
            <person name="Culley D."/>
            <person name="Magnuson J.K."/>
            <person name="James T.Y."/>
            <person name="O'Malley M.A."/>
            <person name="Stajich J.E."/>
            <person name="Spatafora J.W."/>
            <person name="Visel A."/>
            <person name="Grigoriev I.V."/>
        </authorList>
    </citation>
    <scope>NUCLEOTIDE SEQUENCE [LARGE SCALE GENOMIC DNA]</scope>
    <source>
        <strain evidence="3">finn</strain>
    </source>
</reference>
<dbReference type="EMBL" id="MCFH01000025">
    <property type="protein sequence ID" value="ORX48973.1"/>
    <property type="molecule type" value="Genomic_DNA"/>
</dbReference>
<keyword evidence="3" id="KW-1185">Reference proteome</keyword>
<feature type="non-terminal residue" evidence="2">
    <location>
        <position position="375"/>
    </location>
</feature>
<organism evidence="2 3">
    <name type="scientific">Piromyces finnis</name>
    <dbReference type="NCBI Taxonomy" id="1754191"/>
    <lineage>
        <taxon>Eukaryota</taxon>
        <taxon>Fungi</taxon>
        <taxon>Fungi incertae sedis</taxon>
        <taxon>Chytridiomycota</taxon>
        <taxon>Chytridiomycota incertae sedis</taxon>
        <taxon>Neocallimastigomycetes</taxon>
        <taxon>Neocallimastigales</taxon>
        <taxon>Neocallimastigaceae</taxon>
        <taxon>Piromyces</taxon>
    </lineage>
</organism>
<evidence type="ECO:0000256" key="1">
    <source>
        <dbReference type="SAM" id="Coils"/>
    </source>
</evidence>
<comment type="caution">
    <text evidence="2">The sequence shown here is derived from an EMBL/GenBank/DDBJ whole genome shotgun (WGS) entry which is preliminary data.</text>
</comment>
<reference evidence="2 3" key="1">
    <citation type="submission" date="2016-08" db="EMBL/GenBank/DDBJ databases">
        <title>Genomes of anaerobic fungi encode conserved fungal cellulosomes for biomass hydrolysis.</title>
        <authorList>
            <consortium name="DOE Joint Genome Institute"/>
            <person name="Haitjema C.H."/>
            <person name="Gilmore S.P."/>
            <person name="Henske J.K."/>
            <person name="Solomon K.V."/>
            <person name="De Groot R."/>
            <person name="Kuo A."/>
            <person name="Mondo S.J."/>
            <person name="Salamov A.A."/>
            <person name="Labutti K."/>
            <person name="Zhao Z."/>
            <person name="Chiniquy J."/>
            <person name="Barry K."/>
            <person name="Brewer H.M."/>
            <person name="Purvine S.O."/>
            <person name="Wright A.T."/>
            <person name="Boxma B."/>
            <person name="Van Alen T."/>
            <person name="Hackstein J.H."/>
            <person name="Baker S.E."/>
            <person name="Grigoriev I.V."/>
            <person name="O'Malley M.A."/>
        </authorList>
    </citation>
    <scope>NUCLEOTIDE SEQUENCE [LARGE SCALE GENOMIC DNA]</scope>
    <source>
        <strain evidence="3">finn</strain>
    </source>
</reference>
<protein>
    <submittedName>
        <fullName evidence="2">Uncharacterized protein</fullName>
    </submittedName>
</protein>
<dbReference type="Proteomes" id="UP000193719">
    <property type="component" value="Unassembled WGS sequence"/>
</dbReference>
<accession>A0A1Y1V8E1</accession>